<feature type="transmembrane region" description="Helical" evidence="1">
    <location>
        <begin position="12"/>
        <end position="30"/>
    </location>
</feature>
<keyword evidence="4" id="KW-1185">Reference proteome</keyword>
<proteinExistence type="predicted"/>
<feature type="domain" description="Methyltransferase" evidence="2">
    <location>
        <begin position="90"/>
        <end position="303"/>
    </location>
</feature>
<name>A0A135UXH6_9PEZI</name>
<dbReference type="PANTHER" id="PTHR32026">
    <property type="entry name" value="METHYLTRANSFERASE-LIKE PROTEIN 24"/>
    <property type="match status" value="1"/>
</dbReference>
<dbReference type="EMBL" id="JEMN01000025">
    <property type="protein sequence ID" value="KXH65105.1"/>
    <property type="molecule type" value="Genomic_DNA"/>
</dbReference>
<dbReference type="PANTHER" id="PTHR32026:SF10">
    <property type="entry name" value="METHYLTRANSFERASE-LIKE PROTEIN 24-RELATED"/>
    <property type="match status" value="1"/>
</dbReference>
<evidence type="ECO:0000313" key="4">
    <source>
        <dbReference type="Proteomes" id="UP000070054"/>
    </source>
</evidence>
<evidence type="ECO:0000259" key="2">
    <source>
        <dbReference type="Pfam" id="PF13383"/>
    </source>
</evidence>
<sequence>MAAPKPVNQGILSFPRVLPFFFPVVFLYFLTPTLRETWSSWVLSRNDNHLSELSRAALSEKSWLSSVQKRHEWMNANKDYDSILFTARDESLRFWYTIWDLFPATYTCPWDVQRVGKLGDGGKWICRMSKYERAKPKSRASEKPIRIYSFGIGNDSSFEAEMLNRSSAAEMYGFDDTVDGWGKGLEAYPNRTHFFKTAVAEYDYYDEKEKTEFLSIKSIMQKLGHDYVDLVKMDIEGDEFPTLESFLGDYAKGGELEGKEVPVGQMVIEIHVPEKGPKISQFAEWWERIEEVGFRPVWSEANLLAVTVGDGKPCCFEYTWINTKDSRGVTWERGYKALREHAAAM</sequence>
<dbReference type="InterPro" id="IPR026913">
    <property type="entry name" value="METTL24"/>
</dbReference>
<dbReference type="Proteomes" id="UP000070054">
    <property type="component" value="Unassembled WGS sequence"/>
</dbReference>
<dbReference type="Pfam" id="PF13383">
    <property type="entry name" value="Methyltransf_22"/>
    <property type="match status" value="1"/>
</dbReference>
<evidence type="ECO:0000256" key="1">
    <source>
        <dbReference type="SAM" id="Phobius"/>
    </source>
</evidence>
<gene>
    <name evidence="3" type="ORF">CNYM01_04826</name>
</gene>
<keyword evidence="1" id="KW-0472">Membrane</keyword>
<keyword evidence="1" id="KW-0812">Transmembrane</keyword>
<protein>
    <recommendedName>
        <fullName evidence="2">Methyltransferase domain-containing protein</fullName>
    </recommendedName>
</protein>
<reference evidence="3 4" key="1">
    <citation type="submission" date="2014-02" db="EMBL/GenBank/DDBJ databases">
        <title>The genome sequence of Colletotrichum nymphaeae SA-01.</title>
        <authorList>
            <person name="Baroncelli R."/>
            <person name="Thon M.R."/>
        </authorList>
    </citation>
    <scope>NUCLEOTIDE SEQUENCE [LARGE SCALE GENOMIC DNA]</scope>
    <source>
        <strain evidence="3 4">SA-01</strain>
    </source>
</reference>
<evidence type="ECO:0000313" key="3">
    <source>
        <dbReference type="EMBL" id="KXH65105.1"/>
    </source>
</evidence>
<accession>A0A135UXH6</accession>
<keyword evidence="1" id="KW-1133">Transmembrane helix</keyword>
<dbReference type="AlphaFoldDB" id="A0A135UXH6"/>
<dbReference type="OrthoDB" id="10006218at2759"/>
<organism evidence="3 4">
    <name type="scientific">Colletotrichum nymphaeae SA-01</name>
    <dbReference type="NCBI Taxonomy" id="1460502"/>
    <lineage>
        <taxon>Eukaryota</taxon>
        <taxon>Fungi</taxon>
        <taxon>Dikarya</taxon>
        <taxon>Ascomycota</taxon>
        <taxon>Pezizomycotina</taxon>
        <taxon>Sordariomycetes</taxon>
        <taxon>Hypocreomycetidae</taxon>
        <taxon>Glomerellales</taxon>
        <taxon>Glomerellaceae</taxon>
        <taxon>Colletotrichum</taxon>
        <taxon>Colletotrichum acutatum species complex</taxon>
    </lineage>
</organism>
<comment type="caution">
    <text evidence="3">The sequence shown here is derived from an EMBL/GenBank/DDBJ whole genome shotgun (WGS) entry which is preliminary data.</text>
</comment>
<dbReference type="InterPro" id="IPR025714">
    <property type="entry name" value="Methyltranfer_dom"/>
</dbReference>